<dbReference type="InterPro" id="IPR005769">
    <property type="entry name" value="PhnE/PtxC"/>
</dbReference>
<keyword evidence="2 7" id="KW-0813">Transport</keyword>
<keyword evidence="11" id="KW-1185">Reference proteome</keyword>
<dbReference type="Proteomes" id="UP001304340">
    <property type="component" value="Chromosome"/>
</dbReference>
<reference evidence="11" key="1">
    <citation type="submission" date="2023-11" db="EMBL/GenBank/DDBJ databases">
        <authorList>
            <person name="Helweg L.P."/>
            <person name="Kiel A."/>
            <person name="Hitz F."/>
            <person name="Ruckert-Reed C."/>
            <person name="Busche T."/>
            <person name="Kaltschmidt B."/>
            <person name="Kaltschmidt C."/>
        </authorList>
    </citation>
    <scope>NUCLEOTIDE SEQUENCE [LARGE SCALE GENOMIC DNA]</scope>
    <source>
        <strain evidence="11">4.1</strain>
    </source>
</reference>
<feature type="transmembrane region" description="Helical" evidence="7">
    <location>
        <begin position="273"/>
        <end position="294"/>
    </location>
</feature>
<evidence type="ECO:0000256" key="6">
    <source>
        <dbReference type="ARBA" id="ARBA00023136"/>
    </source>
</evidence>
<keyword evidence="6 7" id="KW-0472">Membrane</keyword>
<comment type="similarity">
    <text evidence="7">Belongs to the binding-protein-dependent transport system permease family.</text>
</comment>
<evidence type="ECO:0000256" key="3">
    <source>
        <dbReference type="ARBA" id="ARBA00022475"/>
    </source>
</evidence>
<dbReference type="AlphaFoldDB" id="A0AAF1C3X8"/>
<sequence>MKTTQTPRPGAAGGMPAAGGAQGAGGTRTAGDGTAGRPPLAVPPRPAGRWKPWAALAVVLVLTAATLSPWAIGFDADAIARNWRNGADRIVRLFSPDWSFFPRTVEPMLETLQMAVVATVVGAAVALPVSMWAARPTNPDRWTRGAVRLALNVVRAVPELLYAAVLVAMVGVGALPGVIALVLFNVGIVVKMVSETIDGSDRGPLEAGRAAGGTQTQINRTIALPDMLPSFVNQTLYVLELNVRASSVLGLVGAGGLGLLVDAVRTYYRYDQLSLIILEILVAVLVIDLVSSIVRRRLV</sequence>
<dbReference type="PANTHER" id="PTHR30043">
    <property type="entry name" value="PHOSPHONATES TRANSPORT SYSTEM PERMEASE PROTEIN"/>
    <property type="match status" value="1"/>
</dbReference>
<keyword evidence="3" id="KW-1003">Cell membrane</keyword>
<keyword evidence="5 7" id="KW-1133">Transmembrane helix</keyword>
<comment type="subcellular location">
    <subcellularLocation>
        <location evidence="1 7">Cell membrane</location>
        <topology evidence="1 7">Multi-pass membrane protein</topology>
    </subcellularLocation>
</comment>
<feature type="transmembrane region" description="Helical" evidence="7">
    <location>
        <begin position="241"/>
        <end position="261"/>
    </location>
</feature>
<dbReference type="RefSeq" id="WP_319156148.1">
    <property type="nucleotide sequence ID" value="NZ_CP138359.1"/>
</dbReference>
<accession>A0AAF1C3X8</accession>
<feature type="transmembrane region" description="Helical" evidence="7">
    <location>
        <begin position="53"/>
        <end position="72"/>
    </location>
</feature>
<dbReference type="CDD" id="cd06261">
    <property type="entry name" value="TM_PBP2"/>
    <property type="match status" value="1"/>
</dbReference>
<evidence type="ECO:0000256" key="2">
    <source>
        <dbReference type="ARBA" id="ARBA00022448"/>
    </source>
</evidence>
<dbReference type="GO" id="GO:0015416">
    <property type="term" value="F:ABC-type phosphonate transporter activity"/>
    <property type="evidence" value="ECO:0007669"/>
    <property type="project" value="InterPro"/>
</dbReference>
<feature type="compositionally biased region" description="Low complexity" evidence="8">
    <location>
        <begin position="1"/>
        <end position="10"/>
    </location>
</feature>
<protein>
    <submittedName>
        <fullName evidence="10">Phosphonate ABC transporter, permease protein PhnE</fullName>
    </submittedName>
</protein>
<dbReference type="EMBL" id="CP138359">
    <property type="protein sequence ID" value="WPF81543.1"/>
    <property type="molecule type" value="Genomic_DNA"/>
</dbReference>
<gene>
    <name evidence="10" type="primary">phnE</name>
    <name evidence="10" type="ORF">SANBI_002843</name>
</gene>
<evidence type="ECO:0000256" key="8">
    <source>
        <dbReference type="SAM" id="MobiDB-lite"/>
    </source>
</evidence>
<dbReference type="PROSITE" id="PS00867">
    <property type="entry name" value="CPSASE_2"/>
    <property type="match status" value="1"/>
</dbReference>
<dbReference type="Pfam" id="PF00528">
    <property type="entry name" value="BPD_transp_1"/>
    <property type="match status" value="1"/>
</dbReference>
<feature type="transmembrane region" description="Helical" evidence="7">
    <location>
        <begin position="160"/>
        <end position="184"/>
    </location>
</feature>
<dbReference type="NCBIfam" id="TIGR01097">
    <property type="entry name" value="PhnE"/>
    <property type="match status" value="1"/>
</dbReference>
<evidence type="ECO:0000313" key="10">
    <source>
        <dbReference type="EMBL" id="WPF81543.1"/>
    </source>
</evidence>
<proteinExistence type="inferred from homology"/>
<feature type="domain" description="ABC transmembrane type-1" evidence="9">
    <location>
        <begin position="108"/>
        <end position="291"/>
    </location>
</feature>
<dbReference type="SUPFAM" id="SSF161098">
    <property type="entry name" value="MetI-like"/>
    <property type="match status" value="1"/>
</dbReference>
<feature type="transmembrane region" description="Helical" evidence="7">
    <location>
        <begin position="112"/>
        <end position="134"/>
    </location>
</feature>
<dbReference type="PANTHER" id="PTHR30043:SF1">
    <property type="entry name" value="ABC TRANSPORT SYSTEM PERMEASE PROTEIN P69"/>
    <property type="match status" value="1"/>
</dbReference>
<dbReference type="InterPro" id="IPR005479">
    <property type="entry name" value="CPAse_ATP-bd"/>
</dbReference>
<keyword evidence="4 7" id="KW-0812">Transmembrane</keyword>
<dbReference type="GO" id="GO:0005886">
    <property type="term" value="C:plasma membrane"/>
    <property type="evidence" value="ECO:0007669"/>
    <property type="project" value="UniProtKB-SubCell"/>
</dbReference>
<evidence type="ECO:0000256" key="5">
    <source>
        <dbReference type="ARBA" id="ARBA00022989"/>
    </source>
</evidence>
<organism evidence="10 11">
    <name type="scientific">Sanguibacter biliveldensis</name>
    <dbReference type="NCBI Taxonomy" id="3030830"/>
    <lineage>
        <taxon>Bacteria</taxon>
        <taxon>Bacillati</taxon>
        <taxon>Actinomycetota</taxon>
        <taxon>Actinomycetes</taxon>
        <taxon>Micrococcales</taxon>
        <taxon>Sanguibacteraceae</taxon>
        <taxon>Sanguibacter</taxon>
    </lineage>
</organism>
<dbReference type="Gene3D" id="1.10.3720.10">
    <property type="entry name" value="MetI-like"/>
    <property type="match status" value="1"/>
</dbReference>
<dbReference type="PROSITE" id="PS50928">
    <property type="entry name" value="ABC_TM1"/>
    <property type="match status" value="1"/>
</dbReference>
<evidence type="ECO:0000256" key="1">
    <source>
        <dbReference type="ARBA" id="ARBA00004651"/>
    </source>
</evidence>
<dbReference type="InterPro" id="IPR035906">
    <property type="entry name" value="MetI-like_sf"/>
</dbReference>
<evidence type="ECO:0000259" key="9">
    <source>
        <dbReference type="PROSITE" id="PS50928"/>
    </source>
</evidence>
<dbReference type="InterPro" id="IPR000515">
    <property type="entry name" value="MetI-like"/>
</dbReference>
<evidence type="ECO:0000256" key="4">
    <source>
        <dbReference type="ARBA" id="ARBA00022692"/>
    </source>
</evidence>
<evidence type="ECO:0000256" key="7">
    <source>
        <dbReference type="RuleBase" id="RU363032"/>
    </source>
</evidence>
<name>A0AAF1C3X8_9MICO</name>
<dbReference type="KEGG" id="sbil:SANBI_002843"/>
<feature type="region of interest" description="Disordered" evidence="8">
    <location>
        <begin position="1"/>
        <end position="46"/>
    </location>
</feature>
<feature type="compositionally biased region" description="Gly residues" evidence="8">
    <location>
        <begin position="11"/>
        <end position="28"/>
    </location>
</feature>
<evidence type="ECO:0000313" key="11">
    <source>
        <dbReference type="Proteomes" id="UP001304340"/>
    </source>
</evidence>
<feature type="compositionally biased region" description="Low complexity" evidence="8">
    <location>
        <begin position="29"/>
        <end position="38"/>
    </location>
</feature>
<dbReference type="GO" id="GO:0005524">
    <property type="term" value="F:ATP binding"/>
    <property type="evidence" value="ECO:0007669"/>
    <property type="project" value="InterPro"/>
</dbReference>